<protein>
    <submittedName>
        <fullName evidence="2">NAD(P)-binding protein</fullName>
    </submittedName>
</protein>
<dbReference type="OrthoDB" id="41492at2759"/>
<dbReference type="InterPro" id="IPR003462">
    <property type="entry name" value="ODC_Mu_crystall"/>
</dbReference>
<dbReference type="PANTHER" id="PTHR13812">
    <property type="entry name" value="KETIMINE REDUCTASE MU-CRYSTALLIN"/>
    <property type="match status" value="1"/>
</dbReference>
<proteinExistence type="inferred from homology"/>
<comment type="similarity">
    <text evidence="1">Belongs to the ornithine cyclodeaminase/mu-crystallin family.</text>
</comment>
<organism evidence="2 3">
    <name type="scientific">Hyphopichia burtonii NRRL Y-1933</name>
    <dbReference type="NCBI Taxonomy" id="984485"/>
    <lineage>
        <taxon>Eukaryota</taxon>
        <taxon>Fungi</taxon>
        <taxon>Dikarya</taxon>
        <taxon>Ascomycota</taxon>
        <taxon>Saccharomycotina</taxon>
        <taxon>Pichiomycetes</taxon>
        <taxon>Debaryomycetaceae</taxon>
        <taxon>Hyphopichia</taxon>
    </lineage>
</organism>
<dbReference type="RefSeq" id="XP_020075846.1">
    <property type="nucleotide sequence ID" value="XM_020220130.1"/>
</dbReference>
<dbReference type="EMBL" id="KV454541">
    <property type="protein sequence ID" value="ODV66779.1"/>
    <property type="molecule type" value="Genomic_DNA"/>
</dbReference>
<dbReference type="InterPro" id="IPR036291">
    <property type="entry name" value="NAD(P)-bd_dom_sf"/>
</dbReference>
<keyword evidence="3" id="KW-1185">Reference proteome</keyword>
<dbReference type="InterPro" id="IPR023401">
    <property type="entry name" value="ODC_N"/>
</dbReference>
<evidence type="ECO:0000313" key="3">
    <source>
        <dbReference type="Proteomes" id="UP000095085"/>
    </source>
</evidence>
<dbReference type="SUPFAM" id="SSF51735">
    <property type="entry name" value="NAD(P)-binding Rossmann-fold domains"/>
    <property type="match status" value="1"/>
</dbReference>
<evidence type="ECO:0000313" key="2">
    <source>
        <dbReference type="EMBL" id="ODV66779.1"/>
    </source>
</evidence>
<accession>A0A1E4RHN8</accession>
<name>A0A1E4RHN8_9ASCO</name>
<dbReference type="AlphaFoldDB" id="A0A1E4RHN8"/>
<reference evidence="3" key="1">
    <citation type="submission" date="2016-05" db="EMBL/GenBank/DDBJ databases">
        <title>Comparative genomics of biotechnologically important yeasts.</title>
        <authorList>
            <consortium name="DOE Joint Genome Institute"/>
            <person name="Riley R."/>
            <person name="Haridas S."/>
            <person name="Wolfe K.H."/>
            <person name="Lopes M.R."/>
            <person name="Hittinger C.T."/>
            <person name="Goker M."/>
            <person name="Salamov A."/>
            <person name="Wisecaver J."/>
            <person name="Long T.M."/>
            <person name="Aerts A.L."/>
            <person name="Barry K."/>
            <person name="Choi C."/>
            <person name="Clum A."/>
            <person name="Coughlan A.Y."/>
            <person name="Deshpande S."/>
            <person name="Douglass A.P."/>
            <person name="Hanson S.J."/>
            <person name="Klenk H.-P."/>
            <person name="Labutti K."/>
            <person name="Lapidus A."/>
            <person name="Lindquist E."/>
            <person name="Lipzen A."/>
            <person name="Meier-Kolthoff J.P."/>
            <person name="Ohm R.A."/>
            <person name="Otillar R.P."/>
            <person name="Pangilinan J."/>
            <person name="Peng Y."/>
            <person name="Rokas A."/>
            <person name="Rosa C.A."/>
            <person name="Scheuner C."/>
            <person name="Sibirny A.A."/>
            <person name="Slot J.C."/>
            <person name="Stielow J.B."/>
            <person name="Sun H."/>
            <person name="Kurtzman C.P."/>
            <person name="Blackwell M."/>
            <person name="Grigoriev I.V."/>
            <person name="Jeffries T.W."/>
        </authorList>
    </citation>
    <scope>NUCLEOTIDE SEQUENCE [LARGE SCALE GENOMIC DNA]</scope>
    <source>
        <strain evidence="3">NRRL Y-1933</strain>
    </source>
</reference>
<gene>
    <name evidence="2" type="ORF">HYPBUDRAFT_148580</name>
</gene>
<dbReference type="GO" id="GO:0005737">
    <property type="term" value="C:cytoplasm"/>
    <property type="evidence" value="ECO:0007669"/>
    <property type="project" value="TreeGrafter"/>
</dbReference>
<dbReference type="STRING" id="984485.A0A1E4RHN8"/>
<dbReference type="Gene3D" id="3.30.1780.10">
    <property type="entry name" value="ornithine cyclodeaminase, domain 1"/>
    <property type="match status" value="1"/>
</dbReference>
<dbReference type="Proteomes" id="UP000095085">
    <property type="component" value="Unassembled WGS sequence"/>
</dbReference>
<dbReference type="GeneID" id="30994680"/>
<sequence>MKLLGSKAIDSFLNDLTPDRIHGFQNVMLGALKQYKEDPSIIPPRTVSSKGNTTHLFMPSLGSDVGMKLITGSPSGFKGATLIIDPIDGAPIGLIDGAIVTAFRTALCSTIPLVNVLPLDSKDEHSIPKKIFVNGVGAQAYWHIKLTLILYSNSINEVFICNRTLSKAEALCSSLSHQYDKVKFTPVPVEDSDSIKNAYKEVSIVYGCVPTTSPGILKEYIDQSNKKIYISVIGSYKPHMTEVDSKIVGNILESNRKIIVDSKEHAGHEAGELIQNNVKEENLVEVYDFYQGKDENESNITLCKLVGLSIMDITIGAELLRLCPGLEVDF</sequence>
<dbReference type="Pfam" id="PF02423">
    <property type="entry name" value="OCD_Mu_crystall"/>
    <property type="match status" value="1"/>
</dbReference>
<dbReference type="Gene3D" id="3.40.50.720">
    <property type="entry name" value="NAD(P)-binding Rossmann-like Domain"/>
    <property type="match status" value="1"/>
</dbReference>
<dbReference type="PANTHER" id="PTHR13812:SF19">
    <property type="entry name" value="KETIMINE REDUCTASE MU-CRYSTALLIN"/>
    <property type="match status" value="1"/>
</dbReference>
<evidence type="ECO:0000256" key="1">
    <source>
        <dbReference type="ARBA" id="ARBA00008903"/>
    </source>
</evidence>